<keyword evidence="2" id="KW-1185">Reference proteome</keyword>
<dbReference type="AlphaFoldDB" id="A0A516SA83"/>
<proteinExistence type="predicted"/>
<dbReference type="Proteomes" id="UP000317550">
    <property type="component" value="Chromosome"/>
</dbReference>
<name>A0A516SA83_9NEIS</name>
<gene>
    <name evidence="1" type="ORF">FNU76_01115</name>
</gene>
<evidence type="ECO:0000313" key="1">
    <source>
        <dbReference type="EMBL" id="QDQ25060.1"/>
    </source>
</evidence>
<dbReference type="KEGG" id="cari:FNU76_01115"/>
<dbReference type="RefSeq" id="WP_143855985.1">
    <property type="nucleotide sequence ID" value="NZ_CP041730.1"/>
</dbReference>
<reference evidence="2" key="1">
    <citation type="submission" date="2019-07" db="EMBL/GenBank/DDBJ databases">
        <title>Chitinimonas sp. nov., isolated from Ny-Alesund, arctica soil.</title>
        <authorList>
            <person name="Xu Q."/>
            <person name="Peng F."/>
        </authorList>
    </citation>
    <scope>NUCLEOTIDE SEQUENCE [LARGE SCALE GENOMIC DNA]</scope>
    <source>
        <strain evidence="2">R3-44</strain>
    </source>
</reference>
<evidence type="ECO:0000313" key="2">
    <source>
        <dbReference type="Proteomes" id="UP000317550"/>
    </source>
</evidence>
<sequence length="109" mass="11974">MSVMNILHKVASLMYMAPTCYDKKSGPYQFEKSPDKSACDISKLLSDPGCEIRLWRGKATQAKIPSSLSTCEILNPVAVGGDTESPDGSGNHSLMEKFWSWLNTFRGAL</sequence>
<organism evidence="1 2">
    <name type="scientific">Chitinimonas arctica</name>
    <dbReference type="NCBI Taxonomy" id="2594795"/>
    <lineage>
        <taxon>Bacteria</taxon>
        <taxon>Pseudomonadati</taxon>
        <taxon>Pseudomonadota</taxon>
        <taxon>Betaproteobacteria</taxon>
        <taxon>Neisseriales</taxon>
        <taxon>Chitinibacteraceae</taxon>
        <taxon>Chitinimonas</taxon>
    </lineage>
</organism>
<accession>A0A516SA83</accession>
<dbReference type="EMBL" id="CP041730">
    <property type="protein sequence ID" value="QDQ25060.1"/>
    <property type="molecule type" value="Genomic_DNA"/>
</dbReference>
<protein>
    <submittedName>
        <fullName evidence="1">Uncharacterized protein</fullName>
    </submittedName>
</protein>